<dbReference type="EMBL" id="QETA01000008">
    <property type="protein sequence ID" value="PWF21241.1"/>
    <property type="molecule type" value="Genomic_DNA"/>
</dbReference>
<evidence type="ECO:0000256" key="2">
    <source>
        <dbReference type="SAM" id="Phobius"/>
    </source>
</evidence>
<keyword evidence="2" id="KW-0472">Membrane</keyword>
<feature type="transmembrane region" description="Helical" evidence="2">
    <location>
        <begin position="6"/>
        <end position="29"/>
    </location>
</feature>
<accession>A0A2V1JTX4</accession>
<feature type="transmembrane region" description="Helical" evidence="2">
    <location>
        <begin position="107"/>
        <end position="126"/>
    </location>
</feature>
<comment type="caution">
    <text evidence="3">The sequence shown here is derived from an EMBL/GenBank/DDBJ whole genome shotgun (WGS) entry which is preliminary data.</text>
</comment>
<dbReference type="NCBIfam" id="TIGR03142">
    <property type="entry name" value="cytochro_ccmI"/>
    <property type="match status" value="1"/>
</dbReference>
<dbReference type="InterPro" id="IPR017560">
    <property type="entry name" value="Cyt_c_biogenesis_CcmI"/>
</dbReference>
<evidence type="ECO:0000256" key="1">
    <source>
        <dbReference type="ARBA" id="ARBA00022748"/>
    </source>
</evidence>
<evidence type="ECO:0000313" key="4">
    <source>
        <dbReference type="Proteomes" id="UP000245212"/>
    </source>
</evidence>
<dbReference type="InterPro" id="IPR011990">
    <property type="entry name" value="TPR-like_helical_dom_sf"/>
</dbReference>
<dbReference type="AlphaFoldDB" id="A0A2V1JTX4"/>
<name>A0A2V1JTX4_9BURK</name>
<organism evidence="3 4">
    <name type="scientific">Corticimicrobacter populi</name>
    <dbReference type="NCBI Taxonomy" id="2175229"/>
    <lineage>
        <taxon>Bacteria</taxon>
        <taxon>Pseudomonadati</taxon>
        <taxon>Pseudomonadota</taxon>
        <taxon>Betaproteobacteria</taxon>
        <taxon>Burkholderiales</taxon>
        <taxon>Alcaligenaceae</taxon>
        <taxon>Corticimicrobacter</taxon>
    </lineage>
</organism>
<sequence>MNMEWSYTMVLSVLLTLSMTIAAIAWVVSPLLRGAEAGRQGADGGDIQSSAALAVLREQRRDLERDKAAGLIEAAAFDQAMQELEQRALSEGLQQRQTQDRAAQPRWAWGVMAWLVLVPLAGYLALGDPAAVEPANRQAAVDTNNADALSEMVGNLAQRLEGGGGTPSEWAMLARSYTVLENYAGAAYAYEQLLALIGPDDPNAAAVRAALEDMRQAMRQGTAE</sequence>
<dbReference type="Proteomes" id="UP000245212">
    <property type="component" value="Unassembled WGS sequence"/>
</dbReference>
<dbReference type="Gene3D" id="1.25.40.10">
    <property type="entry name" value="Tetratricopeptide repeat domain"/>
    <property type="match status" value="1"/>
</dbReference>
<keyword evidence="1" id="KW-0201">Cytochrome c-type biogenesis</keyword>
<keyword evidence="2" id="KW-1133">Transmembrane helix</keyword>
<keyword evidence="2" id="KW-0812">Transmembrane</keyword>
<protein>
    <submittedName>
        <fullName evidence="3">C-type cytochrome biogenesis protein CcmI</fullName>
    </submittedName>
</protein>
<dbReference type="GO" id="GO:0017004">
    <property type="term" value="P:cytochrome complex assembly"/>
    <property type="evidence" value="ECO:0007669"/>
    <property type="project" value="UniProtKB-KW"/>
</dbReference>
<gene>
    <name evidence="3" type="primary">ccmI</name>
    <name evidence="3" type="ORF">DD235_15620</name>
</gene>
<keyword evidence="4" id="KW-1185">Reference proteome</keyword>
<evidence type="ECO:0000313" key="3">
    <source>
        <dbReference type="EMBL" id="PWF21241.1"/>
    </source>
</evidence>
<proteinExistence type="predicted"/>
<reference evidence="4" key="1">
    <citation type="submission" date="2018-05" db="EMBL/GenBank/DDBJ databases">
        <authorList>
            <person name="Li Y."/>
        </authorList>
    </citation>
    <scope>NUCLEOTIDE SEQUENCE [LARGE SCALE GENOMIC DNA]</scope>
    <source>
        <strain evidence="4">3d-2-2</strain>
    </source>
</reference>